<evidence type="ECO:0000313" key="7">
    <source>
        <dbReference type="Proteomes" id="UP000190150"/>
    </source>
</evidence>
<dbReference type="GO" id="GO:0017004">
    <property type="term" value="P:cytochrome complex assembly"/>
    <property type="evidence" value="ECO:0007669"/>
    <property type="project" value="UniProtKB-KW"/>
</dbReference>
<organism evidence="6 7">
    <name type="scientific">Sphingobacterium nematocida</name>
    <dbReference type="NCBI Taxonomy" id="1513896"/>
    <lineage>
        <taxon>Bacteria</taxon>
        <taxon>Pseudomonadati</taxon>
        <taxon>Bacteroidota</taxon>
        <taxon>Sphingobacteriia</taxon>
        <taxon>Sphingobacteriales</taxon>
        <taxon>Sphingobacteriaceae</taxon>
        <taxon>Sphingobacterium</taxon>
    </lineage>
</organism>
<evidence type="ECO:0000256" key="1">
    <source>
        <dbReference type="ARBA" id="ARBA00004196"/>
    </source>
</evidence>
<keyword evidence="4" id="KW-0676">Redox-active center</keyword>
<dbReference type="PANTHER" id="PTHR42852">
    <property type="entry name" value="THIOL:DISULFIDE INTERCHANGE PROTEIN DSBE"/>
    <property type="match status" value="1"/>
</dbReference>
<dbReference type="Pfam" id="PF00578">
    <property type="entry name" value="AhpC-TSA"/>
    <property type="match status" value="1"/>
</dbReference>
<sequence length="364" mass="41830">MIKKNKTLSLIALTGLLNICNAQEYNFSIKGRLSDPTLEGKALVLYCSGYRDTAVVKNQQFEFPAVKQIGRVKLQELNRIERNYLTEFKEPIVANFYVDGTSTQIKGYNLSAIEVSDNKLQTEYKQLLHGIEEALQLIPNATQLEKWEKSNSLLLDYMEIHPESLVSHGLFMDFFDIDHMKSFRIAHIKRVQKIYQALLVSQPKNESLTFLAFFLEGDAKVLEIGQMAPNFNLQDTEGKSTSLSDYRGKYIYLDFWASWCKGCRMQHPLLRRLHTTYKNAPLEIISVSLDAGANAREKWLKAIQDDKLSWTQVAELKRPSNVQKAYGFMGVPMNYLIDPEGRIMAHYLHGDYLETYLKTIFSSL</sequence>
<dbReference type="Gene3D" id="3.40.30.10">
    <property type="entry name" value="Glutaredoxin"/>
    <property type="match status" value="1"/>
</dbReference>
<dbReference type="OrthoDB" id="1095575at2"/>
<keyword evidence="2" id="KW-0201">Cytochrome c-type biogenesis</keyword>
<dbReference type="PANTHER" id="PTHR42852:SF6">
    <property type="entry name" value="THIOL:DISULFIDE INTERCHANGE PROTEIN DSBE"/>
    <property type="match status" value="1"/>
</dbReference>
<dbReference type="GO" id="GO:0016491">
    <property type="term" value="F:oxidoreductase activity"/>
    <property type="evidence" value="ECO:0007669"/>
    <property type="project" value="InterPro"/>
</dbReference>
<comment type="subcellular location">
    <subcellularLocation>
        <location evidence="1">Cell envelope</location>
    </subcellularLocation>
</comment>
<dbReference type="RefSeq" id="WP_079640521.1">
    <property type="nucleotide sequence ID" value="NZ_FUZF01000001.1"/>
</dbReference>
<dbReference type="GO" id="GO:0030313">
    <property type="term" value="C:cell envelope"/>
    <property type="evidence" value="ECO:0007669"/>
    <property type="project" value="UniProtKB-SubCell"/>
</dbReference>
<dbReference type="STRING" id="1513896.SAMN05660841_00163"/>
<dbReference type="InterPro" id="IPR036249">
    <property type="entry name" value="Thioredoxin-like_sf"/>
</dbReference>
<evidence type="ECO:0000256" key="4">
    <source>
        <dbReference type="ARBA" id="ARBA00023284"/>
    </source>
</evidence>
<reference evidence="7" key="1">
    <citation type="submission" date="2017-02" db="EMBL/GenBank/DDBJ databases">
        <authorList>
            <person name="Varghese N."/>
            <person name="Submissions S."/>
        </authorList>
    </citation>
    <scope>NUCLEOTIDE SEQUENCE [LARGE SCALE GENOMIC DNA]</scope>
    <source>
        <strain evidence="7">DSM 24091</strain>
    </source>
</reference>
<evidence type="ECO:0000259" key="5">
    <source>
        <dbReference type="PROSITE" id="PS51352"/>
    </source>
</evidence>
<evidence type="ECO:0000256" key="2">
    <source>
        <dbReference type="ARBA" id="ARBA00022748"/>
    </source>
</evidence>
<dbReference type="CDD" id="cd02966">
    <property type="entry name" value="TlpA_like_family"/>
    <property type="match status" value="1"/>
</dbReference>
<evidence type="ECO:0000313" key="6">
    <source>
        <dbReference type="EMBL" id="SKB38411.1"/>
    </source>
</evidence>
<dbReference type="EMBL" id="FUZF01000001">
    <property type="protein sequence ID" value="SKB38411.1"/>
    <property type="molecule type" value="Genomic_DNA"/>
</dbReference>
<dbReference type="SUPFAM" id="SSF52833">
    <property type="entry name" value="Thioredoxin-like"/>
    <property type="match status" value="1"/>
</dbReference>
<name>A0A1T5ATP4_9SPHI</name>
<keyword evidence="3" id="KW-1015">Disulfide bond</keyword>
<evidence type="ECO:0000256" key="3">
    <source>
        <dbReference type="ARBA" id="ARBA00023157"/>
    </source>
</evidence>
<feature type="domain" description="Thioredoxin" evidence="5">
    <location>
        <begin position="222"/>
        <end position="364"/>
    </location>
</feature>
<proteinExistence type="predicted"/>
<dbReference type="Proteomes" id="UP000190150">
    <property type="component" value="Unassembled WGS sequence"/>
</dbReference>
<dbReference type="InterPro" id="IPR013766">
    <property type="entry name" value="Thioredoxin_domain"/>
</dbReference>
<keyword evidence="7" id="KW-1185">Reference proteome</keyword>
<protein>
    <submittedName>
        <fullName evidence="6">Peroxiredoxin</fullName>
    </submittedName>
</protein>
<gene>
    <name evidence="6" type="ORF">SAMN05660841_00163</name>
</gene>
<dbReference type="InterPro" id="IPR050553">
    <property type="entry name" value="Thioredoxin_ResA/DsbE_sf"/>
</dbReference>
<accession>A0A1T5ATP4</accession>
<dbReference type="PROSITE" id="PS51352">
    <property type="entry name" value="THIOREDOXIN_2"/>
    <property type="match status" value="1"/>
</dbReference>
<dbReference type="InterPro" id="IPR000866">
    <property type="entry name" value="AhpC/TSA"/>
</dbReference>
<dbReference type="GO" id="GO:0016209">
    <property type="term" value="F:antioxidant activity"/>
    <property type="evidence" value="ECO:0007669"/>
    <property type="project" value="InterPro"/>
</dbReference>
<dbReference type="AlphaFoldDB" id="A0A1T5ATP4"/>